<dbReference type="GO" id="GO:0008757">
    <property type="term" value="F:S-adenosylmethionine-dependent methyltransferase activity"/>
    <property type="evidence" value="ECO:0007669"/>
    <property type="project" value="InterPro"/>
</dbReference>
<proteinExistence type="predicted"/>
<name>A0AAU7CR31_9BACT</name>
<dbReference type="InterPro" id="IPR029063">
    <property type="entry name" value="SAM-dependent_MTases_sf"/>
</dbReference>
<protein>
    <submittedName>
        <fullName evidence="2">Class I SAM-dependent methyltransferase</fullName>
    </submittedName>
</protein>
<organism evidence="2">
    <name type="scientific">Singulisphaera sp. Ch08</name>
    <dbReference type="NCBI Taxonomy" id="3120278"/>
    <lineage>
        <taxon>Bacteria</taxon>
        <taxon>Pseudomonadati</taxon>
        <taxon>Planctomycetota</taxon>
        <taxon>Planctomycetia</taxon>
        <taxon>Isosphaerales</taxon>
        <taxon>Isosphaeraceae</taxon>
        <taxon>Singulisphaera</taxon>
    </lineage>
</organism>
<keyword evidence="2" id="KW-0489">Methyltransferase</keyword>
<keyword evidence="2" id="KW-0808">Transferase</keyword>
<reference evidence="2" key="1">
    <citation type="submission" date="2024-05" db="EMBL/GenBank/DDBJ databases">
        <title>Planctomycetes of the genus Singulisphaera possess chitinolytic capabilities.</title>
        <authorList>
            <person name="Ivanova A."/>
        </authorList>
    </citation>
    <scope>NUCLEOTIDE SEQUENCE</scope>
    <source>
        <strain evidence="2">Ch08T</strain>
    </source>
</reference>
<gene>
    <name evidence="2" type="ORF">V5E97_15815</name>
</gene>
<evidence type="ECO:0000259" key="1">
    <source>
        <dbReference type="Pfam" id="PF08241"/>
    </source>
</evidence>
<dbReference type="InterPro" id="IPR013216">
    <property type="entry name" value="Methyltransf_11"/>
</dbReference>
<dbReference type="AlphaFoldDB" id="A0AAU7CR31"/>
<dbReference type="SUPFAM" id="SSF53335">
    <property type="entry name" value="S-adenosyl-L-methionine-dependent methyltransferases"/>
    <property type="match status" value="1"/>
</dbReference>
<dbReference type="Gene3D" id="3.40.50.150">
    <property type="entry name" value="Vaccinia Virus protein VP39"/>
    <property type="match status" value="1"/>
</dbReference>
<dbReference type="PANTHER" id="PTHR42912:SF80">
    <property type="entry name" value="METHYLTRANSFERASE DOMAIN-CONTAINING PROTEIN"/>
    <property type="match status" value="1"/>
</dbReference>
<feature type="domain" description="Methyltransferase type 11" evidence="1">
    <location>
        <begin position="108"/>
        <end position="198"/>
    </location>
</feature>
<dbReference type="PANTHER" id="PTHR42912">
    <property type="entry name" value="METHYLTRANSFERASE"/>
    <property type="match status" value="1"/>
</dbReference>
<dbReference type="EMBL" id="CP155447">
    <property type="protein sequence ID" value="XBH07445.1"/>
    <property type="molecule type" value="Genomic_DNA"/>
</dbReference>
<dbReference type="GO" id="GO:0032259">
    <property type="term" value="P:methylation"/>
    <property type="evidence" value="ECO:0007669"/>
    <property type="project" value="UniProtKB-KW"/>
</dbReference>
<evidence type="ECO:0000313" key="2">
    <source>
        <dbReference type="EMBL" id="XBH07445.1"/>
    </source>
</evidence>
<dbReference type="InterPro" id="IPR050508">
    <property type="entry name" value="Methyltransf_Superfamily"/>
</dbReference>
<dbReference type="Pfam" id="PF08241">
    <property type="entry name" value="Methyltransf_11"/>
    <property type="match status" value="1"/>
</dbReference>
<sequence>MPEALKINAGTIPTAIELACCLACGHQLEGRETCASCGREHPEVEGILHAIGPLSGTNRIAAHFYDGPNWQRFRPWEQLFLWFQGPGPRGARRQILRHLPQRTRARVLEVGIGDGENVPLLPATWELYGVDIARTQLAACRDRYPSMSRRLVWAEGESLPFADQSFDAVYTIGGFNYFRDQAQAFREMQRVARPEAPVIVADEIPELYRFAPGHALGIEAIDSWGLRLMGLDADFIDMVLNCRADVNSLARDVFPGHRRFPIWNRLGYCLVNPDPRRGPALCR</sequence>
<accession>A0AAU7CR31</accession>